<dbReference type="EMBL" id="KP136319">
    <property type="protein sequence ID" value="AJF98354.1"/>
    <property type="molecule type" value="Genomic_DNA"/>
</dbReference>
<dbReference type="GeneID" id="23463271"/>
<proteinExistence type="predicted"/>
<sequence>MFFGVMVSIGRRLGYSILDLVFGDGGGLFLSSVPVRSLCGVSCGGGSLFLVTDGCGLAVVDVQAQDTSPFVCPCTDTRRCSFGSRQSFAIGHFFYRKKKMAKKGGARKKQKKKTCTEATAFFLFLHFLFYLKNGRRYHR</sequence>
<name>A0A0B5J412_9VIRU</name>
<reference evidence="1 2" key="1">
    <citation type="journal article" date="2015" name="Parasitol. Res.">
        <title>Viruses in close associations with free-living amoebae.</title>
        <authorList>
            <person name="Scheid P."/>
        </authorList>
    </citation>
    <scope>NUCLEOTIDE SEQUENCE [LARGE SCALE GENOMIC DNA]</scope>
    <source>
        <strain evidence="1">KlaHel</strain>
    </source>
</reference>
<dbReference type="RefSeq" id="YP_009120589.1">
    <property type="nucleotide sequence ID" value="NC_026440.1"/>
</dbReference>
<dbReference type="Proteomes" id="UP000202511">
    <property type="component" value="Segment"/>
</dbReference>
<evidence type="ECO:0000313" key="2">
    <source>
        <dbReference type="Proteomes" id="UP000202511"/>
    </source>
</evidence>
<evidence type="ECO:0000313" key="1">
    <source>
        <dbReference type="EMBL" id="AJF98354.1"/>
    </source>
</evidence>
<organism evidence="1 2">
    <name type="scientific">Pandoravirus inopinatum</name>
    <dbReference type="NCBI Taxonomy" id="1605721"/>
    <lineage>
        <taxon>Viruses</taxon>
        <taxon>Pandoravirus</taxon>
    </lineage>
</organism>
<accession>A0A0B5J412</accession>
<dbReference type="KEGG" id="vg:23463271"/>
<protein>
    <submittedName>
        <fullName evidence="1">Uncharacterized protein</fullName>
    </submittedName>
</protein>